<dbReference type="EMBL" id="CM042048">
    <property type="protein sequence ID" value="KAI3758412.1"/>
    <property type="molecule type" value="Genomic_DNA"/>
</dbReference>
<comment type="caution">
    <text evidence="1">The sequence shown here is derived from an EMBL/GenBank/DDBJ whole genome shotgun (WGS) entry which is preliminary data.</text>
</comment>
<evidence type="ECO:0000313" key="2">
    <source>
        <dbReference type="Proteomes" id="UP001055879"/>
    </source>
</evidence>
<proteinExistence type="predicted"/>
<dbReference type="Proteomes" id="UP001055879">
    <property type="component" value="Linkage Group LG02"/>
</dbReference>
<keyword evidence="2" id="KW-1185">Reference proteome</keyword>
<organism evidence="1 2">
    <name type="scientific">Arctium lappa</name>
    <name type="common">Greater burdock</name>
    <name type="synonym">Lappa major</name>
    <dbReference type="NCBI Taxonomy" id="4217"/>
    <lineage>
        <taxon>Eukaryota</taxon>
        <taxon>Viridiplantae</taxon>
        <taxon>Streptophyta</taxon>
        <taxon>Embryophyta</taxon>
        <taxon>Tracheophyta</taxon>
        <taxon>Spermatophyta</taxon>
        <taxon>Magnoliopsida</taxon>
        <taxon>eudicotyledons</taxon>
        <taxon>Gunneridae</taxon>
        <taxon>Pentapetalae</taxon>
        <taxon>asterids</taxon>
        <taxon>campanulids</taxon>
        <taxon>Asterales</taxon>
        <taxon>Asteraceae</taxon>
        <taxon>Carduoideae</taxon>
        <taxon>Cardueae</taxon>
        <taxon>Arctiinae</taxon>
        <taxon>Arctium</taxon>
    </lineage>
</organism>
<reference evidence="2" key="1">
    <citation type="journal article" date="2022" name="Mol. Ecol. Resour.">
        <title>The genomes of chicory, endive, great burdock and yacon provide insights into Asteraceae palaeo-polyploidization history and plant inulin production.</title>
        <authorList>
            <person name="Fan W."/>
            <person name="Wang S."/>
            <person name="Wang H."/>
            <person name="Wang A."/>
            <person name="Jiang F."/>
            <person name="Liu H."/>
            <person name="Zhao H."/>
            <person name="Xu D."/>
            <person name="Zhang Y."/>
        </authorList>
    </citation>
    <scope>NUCLEOTIDE SEQUENCE [LARGE SCALE GENOMIC DNA]</scope>
    <source>
        <strain evidence="2">cv. Niubang</strain>
    </source>
</reference>
<evidence type="ECO:0000313" key="1">
    <source>
        <dbReference type="EMBL" id="KAI3758412.1"/>
    </source>
</evidence>
<sequence>MSTASARTTEDWLIQIKSESGTQSHRPQSVIGKLPFLDLDSRRNSAIIVLVKPARLAFPLPIKLDSNKVAHFATCPYAMRLDLLRRIPEVGRWIPKMNL</sequence>
<name>A0ACB9EIX9_ARCLA</name>
<reference evidence="1 2" key="2">
    <citation type="journal article" date="2022" name="Mol. Ecol. Resour.">
        <title>The genomes of chicory, endive, great burdock and yacon provide insights into Asteraceae paleo-polyploidization history and plant inulin production.</title>
        <authorList>
            <person name="Fan W."/>
            <person name="Wang S."/>
            <person name="Wang H."/>
            <person name="Wang A."/>
            <person name="Jiang F."/>
            <person name="Liu H."/>
            <person name="Zhao H."/>
            <person name="Xu D."/>
            <person name="Zhang Y."/>
        </authorList>
    </citation>
    <scope>NUCLEOTIDE SEQUENCE [LARGE SCALE GENOMIC DNA]</scope>
    <source>
        <strain evidence="2">cv. Niubang</strain>
    </source>
</reference>
<accession>A0ACB9EIX9</accession>
<protein>
    <submittedName>
        <fullName evidence="1">Uncharacterized protein</fullName>
    </submittedName>
</protein>
<gene>
    <name evidence="1" type="ORF">L6452_05973</name>
</gene>